<dbReference type="Pfam" id="PF17782">
    <property type="entry name" value="WHD_DprA"/>
    <property type="match status" value="1"/>
</dbReference>
<dbReference type="InterPro" id="IPR003488">
    <property type="entry name" value="DprA"/>
</dbReference>
<dbReference type="SUPFAM" id="SSF102405">
    <property type="entry name" value="MCP/YpsA-like"/>
    <property type="match status" value="1"/>
</dbReference>
<name>A0AAW5N0L9_9BACT</name>
<protein>
    <submittedName>
        <fullName evidence="4">DNA-processing protein DprA</fullName>
    </submittedName>
</protein>
<dbReference type="RefSeq" id="WP_258335824.1">
    <property type="nucleotide sequence ID" value="NZ_JANRHJ010000009.1"/>
</dbReference>
<reference evidence="4 5" key="1">
    <citation type="submission" date="2022-08" db="EMBL/GenBank/DDBJ databases">
        <authorList>
            <person name="Zeman M."/>
            <person name="Kubasova T."/>
        </authorList>
    </citation>
    <scope>NUCLEOTIDE SEQUENCE [LARGE SCALE GENOMIC DNA]</scope>
    <source>
        <strain evidence="4 5">ET62</strain>
    </source>
</reference>
<dbReference type="PANTHER" id="PTHR43022:SF1">
    <property type="entry name" value="PROTEIN SMF"/>
    <property type="match status" value="1"/>
</dbReference>
<evidence type="ECO:0000259" key="3">
    <source>
        <dbReference type="Pfam" id="PF17782"/>
    </source>
</evidence>
<feature type="domain" description="DprA winged helix" evidence="3">
    <location>
        <begin position="312"/>
        <end position="367"/>
    </location>
</feature>
<accession>A0AAW5N0L9</accession>
<dbReference type="EMBL" id="JANRHJ010000009">
    <property type="protein sequence ID" value="MCR8874156.1"/>
    <property type="molecule type" value="Genomic_DNA"/>
</dbReference>
<dbReference type="Gene3D" id="3.40.50.450">
    <property type="match status" value="1"/>
</dbReference>
<dbReference type="InterPro" id="IPR036388">
    <property type="entry name" value="WH-like_DNA-bd_sf"/>
</dbReference>
<sequence length="372" mass="41089">MKAEETIHTLALTRIPGLGLIGARHLLQAAGNATVLFGQTSHLPDLIPEITPRIQEALISHADEAIRLAEAELEFAEKNQITCLTQQDEAYPSRLRECDDAPLALFYRGTADLNRLHVINLVGTRHATDYGKEICRNFMHDLQELLPDVLIVSGLAYGIDIQAHRCALECGFDTVGVLAHGLDRIYPAVHRQTAVQMLQQGGLLTEFPSGTNPDRQNFVRRNRIIAGISDATIVVESAEKGGALITADIAESYHRDCFAFPGRIDAPYSAGCNQLIRNNRAVLLQSAEELIKAMNWDVQPTAPATIQRQLFPELSDEESTICKLLEKHSDGLQINTLVVETNIPINRITSILFELEMKGVIRTLAGGMYRLL</sequence>
<evidence type="ECO:0000313" key="4">
    <source>
        <dbReference type="EMBL" id="MCR8874156.1"/>
    </source>
</evidence>
<comment type="similarity">
    <text evidence="1">Belongs to the DprA/Smf family.</text>
</comment>
<dbReference type="AlphaFoldDB" id="A0AAW5N0L9"/>
<organism evidence="4 5">
    <name type="scientific">Phocaeicola barnesiae</name>
    <dbReference type="NCBI Taxonomy" id="376804"/>
    <lineage>
        <taxon>Bacteria</taxon>
        <taxon>Pseudomonadati</taxon>
        <taxon>Bacteroidota</taxon>
        <taxon>Bacteroidia</taxon>
        <taxon>Bacteroidales</taxon>
        <taxon>Bacteroidaceae</taxon>
        <taxon>Phocaeicola</taxon>
    </lineage>
</organism>
<feature type="domain" description="Smf/DprA SLOG" evidence="2">
    <location>
        <begin position="83"/>
        <end position="294"/>
    </location>
</feature>
<evidence type="ECO:0000313" key="5">
    <source>
        <dbReference type="Proteomes" id="UP001204579"/>
    </source>
</evidence>
<dbReference type="InterPro" id="IPR057666">
    <property type="entry name" value="DrpA_SLOG"/>
</dbReference>
<dbReference type="Pfam" id="PF02481">
    <property type="entry name" value="DNA_processg_A"/>
    <property type="match status" value="1"/>
</dbReference>
<dbReference type="PANTHER" id="PTHR43022">
    <property type="entry name" value="PROTEIN SMF"/>
    <property type="match status" value="1"/>
</dbReference>
<proteinExistence type="inferred from homology"/>
<dbReference type="GO" id="GO:0009294">
    <property type="term" value="P:DNA-mediated transformation"/>
    <property type="evidence" value="ECO:0007669"/>
    <property type="project" value="InterPro"/>
</dbReference>
<evidence type="ECO:0000256" key="1">
    <source>
        <dbReference type="ARBA" id="ARBA00006525"/>
    </source>
</evidence>
<dbReference type="NCBIfam" id="TIGR00732">
    <property type="entry name" value="dprA"/>
    <property type="match status" value="1"/>
</dbReference>
<dbReference type="Proteomes" id="UP001204579">
    <property type="component" value="Unassembled WGS sequence"/>
</dbReference>
<keyword evidence="5" id="KW-1185">Reference proteome</keyword>
<evidence type="ECO:0000259" key="2">
    <source>
        <dbReference type="Pfam" id="PF02481"/>
    </source>
</evidence>
<dbReference type="Gene3D" id="1.10.10.10">
    <property type="entry name" value="Winged helix-like DNA-binding domain superfamily/Winged helix DNA-binding domain"/>
    <property type="match status" value="1"/>
</dbReference>
<gene>
    <name evidence="4" type="primary">dprA</name>
    <name evidence="4" type="ORF">NW209_09045</name>
</gene>
<comment type="caution">
    <text evidence="4">The sequence shown here is derived from an EMBL/GenBank/DDBJ whole genome shotgun (WGS) entry which is preliminary data.</text>
</comment>
<dbReference type="InterPro" id="IPR041614">
    <property type="entry name" value="DprA_WH"/>
</dbReference>